<comment type="catalytic activity">
    <reaction evidence="9 10">
        <text>isopentenyl phosphate + ATP = isopentenyl diphosphate + ADP</text>
        <dbReference type="Rhea" id="RHEA:33963"/>
        <dbReference type="ChEBI" id="CHEBI:30616"/>
        <dbReference type="ChEBI" id="CHEBI:65078"/>
        <dbReference type="ChEBI" id="CHEBI:128769"/>
        <dbReference type="ChEBI" id="CHEBI:456216"/>
        <dbReference type="EC" id="2.7.4.26"/>
    </reaction>
</comment>
<dbReference type="GO" id="GO:0005524">
    <property type="term" value="F:ATP binding"/>
    <property type="evidence" value="ECO:0007669"/>
    <property type="project" value="UniProtKB-KW"/>
</dbReference>
<dbReference type="STRING" id="1295009.MMINT_05450"/>
<gene>
    <name evidence="14" type="ORF">MMINT_05450</name>
</gene>
<sequence length="258" mass="28300">MIKLGGSVITDKTRYKTLRTDVLARLAGEIKSSGKDVILVHGAGSYGHIIAAENELQKGYLRDSQITAASQVMEDVKNLDLDVTKCFNGAGMPCVSLPPSAITKLQSGKLNELDCEVFKEYLDIGIMPVTFGDVCLDSERKFGICSGDQLMMRLAEHFKPEVTIFCTDVDGVYTSDPYSNDDAELIKVITQDVLNKLPRTQHCADVTGSIFKKIEHMLNIAEYSKAMVINGLVPGRLKAALCNEEVIGSRVECCNERN</sequence>
<reference evidence="14 15" key="1">
    <citation type="journal article" date="2013" name="Genome Announc.">
        <title>Genome sequence of 'Candidatus Methanomassiliicoccus intestinalis' Issoire-Mx1, a third thermoplasmatales-related methanogenic archaeon from human feces.</title>
        <authorList>
            <person name="Borrel G."/>
            <person name="Harris H.M."/>
            <person name="Parisot N."/>
            <person name="Gaci N."/>
            <person name="Tottey W."/>
            <person name="Mihajlovski A."/>
            <person name="Deane J."/>
            <person name="Gribaldo S."/>
            <person name="Bardot O."/>
            <person name="Peyretaillade E."/>
            <person name="Peyret P."/>
            <person name="O'Toole P.W."/>
            <person name="Brugere J.F."/>
        </authorList>
    </citation>
    <scope>NUCLEOTIDE SEQUENCE [LARGE SCALE GENOMIC DNA]</scope>
    <source>
        <strain evidence="14 15">Issoire-Mx1</strain>
    </source>
</reference>
<dbReference type="GO" id="GO:0016114">
    <property type="term" value="P:terpenoid biosynthetic process"/>
    <property type="evidence" value="ECO:0007669"/>
    <property type="project" value="TreeGrafter"/>
</dbReference>
<keyword evidence="15" id="KW-1185">Reference proteome</keyword>
<dbReference type="PANTHER" id="PTHR43654:SF1">
    <property type="entry name" value="ISOPENTENYL PHOSPHATE KINASE"/>
    <property type="match status" value="1"/>
</dbReference>
<feature type="site" description="Transition state stabilizer" evidence="12">
    <location>
        <position position="12"/>
    </location>
</feature>
<dbReference type="Proteomes" id="UP000014070">
    <property type="component" value="Chromosome"/>
</dbReference>
<feature type="binding site" evidence="11">
    <location>
        <position position="209"/>
    </location>
    <ligand>
        <name>ATP</name>
        <dbReference type="ChEBI" id="CHEBI:30616"/>
    </ligand>
</feature>
<dbReference type="EC" id="2.7.4.26" evidence="2 10"/>
<comment type="function">
    <text evidence="10">Catalyzes the formation of isopentenyl diphosphate (IPP), the building block of all isoprenoids.</text>
</comment>
<evidence type="ECO:0000256" key="9">
    <source>
        <dbReference type="ARBA" id="ARBA00049063"/>
    </source>
</evidence>
<evidence type="ECO:0000256" key="5">
    <source>
        <dbReference type="ARBA" id="ARBA00022741"/>
    </source>
</evidence>
<feature type="binding site" evidence="11">
    <location>
        <position position="147"/>
    </location>
    <ligand>
        <name>substrate</name>
    </ligand>
</feature>
<dbReference type="SUPFAM" id="SSF53633">
    <property type="entry name" value="Carbamate kinase-like"/>
    <property type="match status" value="1"/>
</dbReference>
<dbReference type="KEGG" id="mer:MMINT_05450"/>
<evidence type="ECO:0000313" key="15">
    <source>
        <dbReference type="Proteomes" id="UP000014070"/>
    </source>
</evidence>
<dbReference type="PANTHER" id="PTHR43654">
    <property type="entry name" value="GLUTAMATE 5-KINASE"/>
    <property type="match status" value="1"/>
</dbReference>
<feature type="binding site" evidence="11">
    <location>
        <position position="48"/>
    </location>
    <ligand>
        <name>substrate</name>
    </ligand>
</feature>
<dbReference type="FunCoup" id="R9T961">
    <property type="interactions" value="34"/>
</dbReference>
<dbReference type="PIRSF" id="PIRSF016496">
    <property type="entry name" value="Kin_FomA"/>
    <property type="match status" value="1"/>
</dbReference>
<evidence type="ECO:0000256" key="6">
    <source>
        <dbReference type="ARBA" id="ARBA00022777"/>
    </source>
</evidence>
<dbReference type="InterPro" id="IPR001048">
    <property type="entry name" value="Asp/Glu/Uridylate_kinase"/>
</dbReference>
<dbReference type="InParanoid" id="R9T961"/>
<feature type="binding site" evidence="11">
    <location>
        <position position="213"/>
    </location>
    <ligand>
        <name>ATP</name>
        <dbReference type="ChEBI" id="CHEBI:30616"/>
    </ligand>
</feature>
<keyword evidence="5 10" id="KW-0547">Nucleotide-binding</keyword>
<comment type="subunit">
    <text evidence="10">Homodimer.</text>
</comment>
<keyword evidence="6 10" id="KW-0418">Kinase</keyword>
<accession>R9T961</accession>
<dbReference type="EMBL" id="CP005934">
    <property type="protein sequence ID" value="AGN25923.1"/>
    <property type="molecule type" value="Genomic_DNA"/>
</dbReference>
<dbReference type="Gene3D" id="3.40.1160.10">
    <property type="entry name" value="Acetylglutamate kinase-like"/>
    <property type="match status" value="1"/>
</dbReference>
<evidence type="ECO:0000256" key="4">
    <source>
        <dbReference type="ARBA" id="ARBA00022679"/>
    </source>
</evidence>
<proteinExistence type="inferred from homology"/>
<feature type="binding site" evidence="11">
    <location>
        <position position="168"/>
    </location>
    <ligand>
        <name>ATP</name>
        <dbReference type="ChEBI" id="CHEBI:30616"/>
    </ligand>
</feature>
<dbReference type="GO" id="GO:0102043">
    <property type="term" value="F:isopentenyl phosphate kinase activity"/>
    <property type="evidence" value="ECO:0007669"/>
    <property type="project" value="UniProtKB-EC"/>
</dbReference>
<evidence type="ECO:0000256" key="8">
    <source>
        <dbReference type="ARBA" id="ARBA00023229"/>
    </source>
</evidence>
<feature type="binding site" evidence="11">
    <location>
        <position position="43"/>
    </location>
    <ligand>
        <name>substrate</name>
    </ligand>
</feature>
<dbReference type="InterPro" id="IPR036393">
    <property type="entry name" value="AceGlu_kinase-like_sf"/>
</dbReference>
<keyword evidence="4 10" id="KW-0808">Transferase</keyword>
<evidence type="ECO:0000256" key="2">
    <source>
        <dbReference type="ARBA" id="ARBA00012908"/>
    </source>
</evidence>
<dbReference type="Pfam" id="PF00696">
    <property type="entry name" value="AA_kinase"/>
    <property type="match status" value="1"/>
</dbReference>
<dbReference type="CDD" id="cd04241">
    <property type="entry name" value="AAK_FomA-like"/>
    <property type="match status" value="1"/>
</dbReference>
<evidence type="ECO:0000256" key="12">
    <source>
        <dbReference type="PIRSR" id="PIRSR016496-2"/>
    </source>
</evidence>
<keyword evidence="7 10" id="KW-0067">ATP-binding</keyword>
<evidence type="ECO:0000256" key="11">
    <source>
        <dbReference type="PIRSR" id="PIRSR016496-1"/>
    </source>
</evidence>
<protein>
    <recommendedName>
        <fullName evidence="3 10">Isopentenyl phosphate kinase</fullName>
        <shortName evidence="10">IPK</shortName>
        <ecNumber evidence="2 10">2.7.4.26</ecNumber>
    </recommendedName>
</protein>
<dbReference type="AlphaFoldDB" id="R9T961"/>
<evidence type="ECO:0000256" key="7">
    <source>
        <dbReference type="ARBA" id="ARBA00022840"/>
    </source>
</evidence>
<organism evidence="14 15">
    <name type="scientific">Methanomassiliicoccus intestinalis (strain Issoire-Mx1)</name>
    <dbReference type="NCBI Taxonomy" id="1295009"/>
    <lineage>
        <taxon>Archaea</taxon>
        <taxon>Methanobacteriati</taxon>
        <taxon>Thermoplasmatota</taxon>
        <taxon>Thermoplasmata</taxon>
        <taxon>Methanomassiliicoccales</taxon>
        <taxon>Methanomassiliicoccaceae</taxon>
        <taxon>Methanomassiliicoccus</taxon>
    </lineage>
</organism>
<name>R9T961_METII</name>
<comment type="similarity">
    <text evidence="1 10">Belongs to the isopentenyl phosphate kinase family.</text>
</comment>
<feature type="binding site" evidence="11">
    <location>
        <begin position="3"/>
        <end position="7"/>
    </location>
    <ligand>
        <name>ATP</name>
        <dbReference type="ChEBI" id="CHEBI:30616"/>
    </ligand>
</feature>
<dbReference type="NCBIfam" id="NF040647">
    <property type="entry name" value="IPPK_Arch"/>
    <property type="match status" value="1"/>
</dbReference>
<evidence type="ECO:0000313" key="14">
    <source>
        <dbReference type="EMBL" id="AGN25923.1"/>
    </source>
</evidence>
<evidence type="ECO:0000256" key="3">
    <source>
        <dbReference type="ARBA" id="ARBA00017267"/>
    </source>
</evidence>
<dbReference type="InterPro" id="IPR024192">
    <property type="entry name" value="Fosfomycin_R_FomA-type"/>
</dbReference>
<feature type="domain" description="Aspartate/glutamate/uridylate kinase" evidence="13">
    <location>
        <begin position="2"/>
        <end position="228"/>
    </location>
</feature>
<dbReference type="GO" id="GO:0005829">
    <property type="term" value="C:cytosol"/>
    <property type="evidence" value="ECO:0007669"/>
    <property type="project" value="TreeGrafter"/>
</dbReference>
<evidence type="ECO:0000256" key="1">
    <source>
        <dbReference type="ARBA" id="ARBA00010540"/>
    </source>
</evidence>
<evidence type="ECO:0000259" key="13">
    <source>
        <dbReference type="Pfam" id="PF00696"/>
    </source>
</evidence>
<dbReference type="HOGENOM" id="CLU_070213_0_0_2"/>
<evidence type="ECO:0000256" key="10">
    <source>
        <dbReference type="PIRNR" id="PIRNR016496"/>
    </source>
</evidence>
<feature type="binding site" evidence="11">
    <location>
        <position position="44"/>
    </location>
    <ligand>
        <name>ATP</name>
        <dbReference type="ChEBI" id="CHEBI:30616"/>
    </ligand>
</feature>
<dbReference type="GO" id="GO:0016301">
    <property type="term" value="F:kinase activity"/>
    <property type="evidence" value="ECO:0007669"/>
    <property type="project" value="UniProtKB-KW"/>
</dbReference>
<keyword evidence="8" id="KW-0414">Isoprene biosynthesis</keyword>